<sequence length="359" mass="40325">MVKAKVYIFEKQFDGFPKEDDLKLIEEDLPEIKNGEFLAEAVYLSVDPYMRAYAPRLQTGTTFIGSQVSKDVKELQYSFYKMNPKHKKSGLSRAKILNFLLANTLLVSSVGELIQYPTEFKWTVDLLPLSLTKFWRSSSFFGHRSSRNARAPINICMQNTAYFGLLEVVKPKEGDTLVVTGAGGAVGSLVGQIGKIKGCKVIGILGSDEKGKWLVDELGFDGFINYKTADLNKALKELAPNGINCYFDNVGGEISSTILRHMVRFGRIGVCGCISTYNEKDPKASIVQYPMVFSELRMEGLHVTRWSDRYTEGILQNKKWIEEGKLKYRETVTEGFENMFKAFTGMLKGENFGKAVVKV</sequence>
<evidence type="ECO:0000256" key="27">
    <source>
        <dbReference type="ARBA" id="ARBA00048387"/>
    </source>
</evidence>
<dbReference type="PANTHER" id="PTHR43205:SF7">
    <property type="entry name" value="PROSTAGLANDIN REDUCTASE 1"/>
    <property type="match status" value="1"/>
</dbReference>
<evidence type="ECO:0000259" key="34">
    <source>
        <dbReference type="Pfam" id="PF00107"/>
    </source>
</evidence>
<comment type="catalytic activity">
    <reaction evidence="27">
        <text>4-hydroxynonanal + NADP(+) = (E)-4-hydroxynon-2-enal + NADPH + H(+)</text>
        <dbReference type="Rhea" id="RHEA:64736"/>
        <dbReference type="ChEBI" id="CHEBI:15378"/>
        <dbReference type="ChEBI" id="CHEBI:57783"/>
        <dbReference type="ChEBI" id="CHEBI:58349"/>
        <dbReference type="ChEBI" id="CHEBI:58968"/>
        <dbReference type="ChEBI" id="CHEBI:156112"/>
    </reaction>
    <physiologicalReaction direction="right-to-left" evidence="27">
        <dbReference type="Rhea" id="RHEA:64738"/>
    </physiologicalReaction>
</comment>
<comment type="similarity">
    <text evidence="2">Belongs to the NADP-dependent oxidoreductase L4BD family.</text>
</comment>
<evidence type="ECO:0000256" key="4">
    <source>
        <dbReference type="ARBA" id="ARBA00011981"/>
    </source>
</evidence>
<evidence type="ECO:0000256" key="23">
    <source>
        <dbReference type="ARBA" id="ARBA00047878"/>
    </source>
</evidence>
<keyword evidence="13" id="KW-0443">Lipid metabolism</keyword>
<dbReference type="InterPro" id="IPR013149">
    <property type="entry name" value="ADH-like_C"/>
</dbReference>
<evidence type="ECO:0000256" key="25">
    <source>
        <dbReference type="ARBA" id="ARBA00048066"/>
    </source>
</evidence>
<evidence type="ECO:0000256" key="1">
    <source>
        <dbReference type="ARBA" id="ARBA00004496"/>
    </source>
</evidence>
<evidence type="ECO:0000256" key="18">
    <source>
        <dbReference type="ARBA" id="ARBA00033119"/>
    </source>
</evidence>
<comment type="catalytic activity">
    <reaction evidence="26">
        <text>13,14-dihydro-15-oxo-PGF2alpha + NADP(+) = 15-oxoprostaglandin F2alpha + NADPH + H(+)</text>
        <dbReference type="Rhea" id="RHEA:50588"/>
        <dbReference type="ChEBI" id="CHEBI:15378"/>
        <dbReference type="ChEBI" id="CHEBI:57783"/>
        <dbReference type="ChEBI" id="CHEBI:58349"/>
        <dbReference type="ChEBI" id="CHEBI:133374"/>
        <dbReference type="ChEBI" id="CHEBI:133409"/>
    </reaction>
    <physiologicalReaction direction="right-to-left" evidence="26">
        <dbReference type="Rhea" id="RHEA:50590"/>
    </physiologicalReaction>
</comment>
<dbReference type="InterPro" id="IPR045010">
    <property type="entry name" value="MDR_fam"/>
</dbReference>
<comment type="catalytic activity">
    <reaction evidence="32">
        <text>an n-alkanal + NADP(+) = an alk-2-enal + NADPH + H(+)</text>
        <dbReference type="Rhea" id="RHEA:13737"/>
        <dbReference type="ChEBI" id="CHEBI:12834"/>
        <dbReference type="ChEBI" id="CHEBI:13757"/>
        <dbReference type="ChEBI" id="CHEBI:15378"/>
        <dbReference type="ChEBI" id="CHEBI:57783"/>
        <dbReference type="ChEBI" id="CHEBI:58349"/>
        <dbReference type="EC" id="1.3.1.74"/>
    </reaction>
    <physiologicalReaction direction="right-to-left" evidence="32">
        <dbReference type="Rhea" id="RHEA:13739"/>
    </physiologicalReaction>
</comment>
<keyword evidence="10" id="KW-0521">NADP</keyword>
<dbReference type="SUPFAM" id="SSF51735">
    <property type="entry name" value="NAD(P)-binding Rossmann-fold domains"/>
    <property type="match status" value="1"/>
</dbReference>
<evidence type="ECO:0000256" key="29">
    <source>
        <dbReference type="ARBA" id="ARBA00048953"/>
    </source>
</evidence>
<comment type="catalytic activity">
    <reaction evidence="24">
        <text>dodecanal + NADP(+) = (2E)-dodecenal + NADPH + H(+)</text>
        <dbReference type="Rhea" id="RHEA:50784"/>
        <dbReference type="ChEBI" id="CHEBI:15378"/>
        <dbReference type="ChEBI" id="CHEBI:27836"/>
        <dbReference type="ChEBI" id="CHEBI:57783"/>
        <dbReference type="ChEBI" id="CHEBI:58349"/>
        <dbReference type="ChEBI" id="CHEBI:133741"/>
    </reaction>
    <physiologicalReaction direction="right-to-left" evidence="24">
        <dbReference type="Rhea" id="RHEA:50786"/>
    </physiologicalReaction>
</comment>
<comment type="catalytic activity">
    <reaction evidence="30">
        <text>(5S,12S)-dihydroxy-(6E,10E,12E,14Z)-eicosatetraenoate + NADP(+) = 12-oxo-(5S)-hydroxy-(6E,8E,10E,14Z)-eicosatetraenoate + NADPH + H(+)</text>
        <dbReference type="Rhea" id="RHEA:51212"/>
        <dbReference type="ChEBI" id="CHEBI:15378"/>
        <dbReference type="ChEBI" id="CHEBI:57783"/>
        <dbReference type="ChEBI" id="CHEBI:58349"/>
        <dbReference type="ChEBI" id="CHEBI:133974"/>
        <dbReference type="ChEBI" id="CHEBI:133975"/>
    </reaction>
    <physiologicalReaction direction="left-to-right" evidence="30">
        <dbReference type="Rhea" id="RHEA:51213"/>
    </physiologicalReaction>
</comment>
<evidence type="ECO:0000256" key="13">
    <source>
        <dbReference type="ARBA" id="ARBA00023098"/>
    </source>
</evidence>
<evidence type="ECO:0000256" key="2">
    <source>
        <dbReference type="ARBA" id="ARBA00010460"/>
    </source>
</evidence>
<evidence type="ECO:0000256" key="33">
    <source>
        <dbReference type="ARBA" id="ARBA00049368"/>
    </source>
</evidence>
<evidence type="ECO:0000256" key="17">
    <source>
        <dbReference type="ARBA" id="ARBA00032297"/>
    </source>
</evidence>
<evidence type="ECO:0000256" key="31">
    <source>
        <dbReference type="ARBA" id="ARBA00049070"/>
    </source>
</evidence>
<comment type="catalytic activity">
    <reaction evidence="31">
        <text>13,14-dihydro-15-oxo-prostaglandin E1 + NADP(+) = 15-oxoprostaglandin E1 + NADPH + H(+)</text>
        <dbReference type="Rhea" id="RHEA:50584"/>
        <dbReference type="ChEBI" id="CHEBI:15378"/>
        <dbReference type="ChEBI" id="CHEBI:57401"/>
        <dbReference type="ChEBI" id="CHEBI:57783"/>
        <dbReference type="ChEBI" id="CHEBI:58349"/>
        <dbReference type="ChEBI" id="CHEBI:133408"/>
    </reaction>
    <physiologicalReaction direction="right-to-left" evidence="31">
        <dbReference type="Rhea" id="RHEA:50586"/>
    </physiologicalReaction>
</comment>
<feature type="domain" description="Oxidoreductase N-terminal" evidence="35">
    <location>
        <begin position="6"/>
        <end position="69"/>
    </location>
</feature>
<dbReference type="Pfam" id="PF00107">
    <property type="entry name" value="ADH_zinc_N"/>
    <property type="match status" value="1"/>
</dbReference>
<evidence type="ECO:0000256" key="15">
    <source>
        <dbReference type="ARBA" id="ARBA00031851"/>
    </source>
</evidence>
<evidence type="ECO:0000313" key="36">
    <source>
        <dbReference type="EMBL" id="KAJ8982378.1"/>
    </source>
</evidence>
<dbReference type="Pfam" id="PF16884">
    <property type="entry name" value="ADH_N_2"/>
    <property type="match status" value="1"/>
</dbReference>
<keyword evidence="11" id="KW-0007">Acetylation</keyword>
<dbReference type="SUPFAM" id="SSF50129">
    <property type="entry name" value="GroES-like"/>
    <property type="match status" value="2"/>
</dbReference>
<comment type="caution">
    <text evidence="36">The sequence shown here is derived from an EMBL/GenBank/DDBJ whole genome shotgun (WGS) entry which is preliminary data.</text>
</comment>
<evidence type="ECO:0000256" key="5">
    <source>
        <dbReference type="ARBA" id="ARBA00012410"/>
    </source>
</evidence>
<comment type="catalytic activity">
    <reaction evidence="25">
        <text>nonan-2-one + NADP(+) = (3E)-nonen-2-one + NADPH + H(+)</text>
        <dbReference type="Rhea" id="RHEA:50616"/>
        <dbReference type="ChEBI" id="CHEBI:15378"/>
        <dbReference type="ChEBI" id="CHEBI:57783"/>
        <dbReference type="ChEBI" id="CHEBI:58349"/>
        <dbReference type="ChEBI" id="CHEBI:77927"/>
        <dbReference type="ChEBI" id="CHEBI:133457"/>
    </reaction>
    <physiologicalReaction direction="right-to-left" evidence="25">
        <dbReference type="Rhea" id="RHEA:50618"/>
    </physiologicalReaction>
</comment>
<keyword evidence="37" id="KW-1185">Reference proteome</keyword>
<dbReference type="CDD" id="cd08294">
    <property type="entry name" value="leukotriene_B4_DH_like"/>
    <property type="match status" value="1"/>
</dbReference>
<dbReference type="InterPro" id="IPR011032">
    <property type="entry name" value="GroES-like_sf"/>
</dbReference>
<accession>A0ABQ9JWH2</accession>
<comment type="catalytic activity">
    <reaction evidence="22">
        <text>leukotriene B4 + NADP(+) = 12-oxo-leukotriene B4 + NADPH + H(+)</text>
        <dbReference type="Rhea" id="RHEA:50608"/>
        <dbReference type="ChEBI" id="CHEBI:15378"/>
        <dbReference type="ChEBI" id="CHEBI:57461"/>
        <dbReference type="ChEBI" id="CHEBI:57783"/>
        <dbReference type="ChEBI" id="CHEBI:58349"/>
        <dbReference type="ChEBI" id="CHEBI:133309"/>
    </reaction>
    <physiologicalReaction direction="left-to-right" evidence="22">
        <dbReference type="Rhea" id="RHEA:50609"/>
    </physiologicalReaction>
</comment>
<keyword evidence="12" id="KW-0560">Oxidoreductase</keyword>
<comment type="catalytic activity">
    <reaction evidence="28">
        <text>20-hydroxy-leukotriene B4 + NADP(+) = 12-oxo-20-hydroxy-leukotriene B4 + NADPH + H(+)</text>
        <dbReference type="Rhea" id="RHEA:51208"/>
        <dbReference type="ChEBI" id="CHEBI:15378"/>
        <dbReference type="ChEBI" id="CHEBI:57460"/>
        <dbReference type="ChEBI" id="CHEBI:57783"/>
        <dbReference type="ChEBI" id="CHEBI:58349"/>
        <dbReference type="ChEBI" id="CHEBI:133346"/>
    </reaction>
    <physiologicalReaction direction="left-to-right" evidence="28">
        <dbReference type="Rhea" id="RHEA:51209"/>
    </physiologicalReaction>
</comment>
<comment type="subcellular location">
    <subcellularLocation>
        <location evidence="1">Cytoplasm</location>
    </subcellularLocation>
</comment>
<evidence type="ECO:0000256" key="26">
    <source>
        <dbReference type="ARBA" id="ARBA00048290"/>
    </source>
</evidence>
<evidence type="ECO:0000256" key="20">
    <source>
        <dbReference type="ARBA" id="ARBA00047617"/>
    </source>
</evidence>
<dbReference type="InterPro" id="IPR014190">
    <property type="entry name" value="PTGR1"/>
</dbReference>
<evidence type="ECO:0000256" key="32">
    <source>
        <dbReference type="ARBA" id="ARBA00049179"/>
    </source>
</evidence>
<dbReference type="Gene3D" id="3.90.180.10">
    <property type="entry name" value="Medium-chain alcohol dehydrogenases, catalytic domain"/>
    <property type="match status" value="1"/>
</dbReference>
<feature type="domain" description="Alcohol dehydrogenase-like C-terminal" evidence="34">
    <location>
        <begin position="185"/>
        <end position="311"/>
    </location>
</feature>
<comment type="subunit">
    <text evidence="3">Monomer or homodimer.</text>
</comment>
<evidence type="ECO:0000256" key="8">
    <source>
        <dbReference type="ARBA" id="ARBA00022553"/>
    </source>
</evidence>
<evidence type="ECO:0000256" key="19">
    <source>
        <dbReference type="ARBA" id="ARBA00047461"/>
    </source>
</evidence>
<keyword evidence="9" id="KW-0276">Fatty acid metabolism</keyword>
<comment type="catalytic activity">
    <reaction evidence="33">
        <text>hexanal + NADP(+) = (E)-hex-2-enal + NADPH + H(+)</text>
        <dbReference type="Rhea" id="RHEA:50776"/>
        <dbReference type="ChEBI" id="CHEBI:15378"/>
        <dbReference type="ChEBI" id="CHEBI:28913"/>
        <dbReference type="ChEBI" id="CHEBI:57783"/>
        <dbReference type="ChEBI" id="CHEBI:58349"/>
        <dbReference type="ChEBI" id="CHEBI:88528"/>
    </reaction>
    <physiologicalReaction direction="right-to-left" evidence="33">
        <dbReference type="Rhea" id="RHEA:50778"/>
    </physiologicalReaction>
</comment>
<comment type="catalytic activity">
    <reaction evidence="23">
        <text>13,14-dihydro-15-oxo-prostaglandin F1alpha + NADP(+) = 15-oxoprostaglandin F1alpha + NADPH + H(+)</text>
        <dbReference type="Rhea" id="RHEA:50592"/>
        <dbReference type="ChEBI" id="CHEBI:15378"/>
        <dbReference type="ChEBI" id="CHEBI:57783"/>
        <dbReference type="ChEBI" id="CHEBI:58349"/>
        <dbReference type="ChEBI" id="CHEBI:79072"/>
        <dbReference type="ChEBI" id="CHEBI:133411"/>
    </reaction>
    <physiologicalReaction direction="right-to-left" evidence="23">
        <dbReference type="Rhea" id="RHEA:50594"/>
    </physiologicalReaction>
</comment>
<evidence type="ECO:0000259" key="35">
    <source>
        <dbReference type="Pfam" id="PF16884"/>
    </source>
</evidence>
<keyword evidence="8" id="KW-0597">Phosphoprotein</keyword>
<dbReference type="PANTHER" id="PTHR43205">
    <property type="entry name" value="PROSTAGLANDIN REDUCTASE"/>
    <property type="match status" value="1"/>
</dbReference>
<gene>
    <name evidence="36" type="ORF">NQ317_005472</name>
</gene>
<evidence type="ECO:0000256" key="16">
    <source>
        <dbReference type="ARBA" id="ARBA00032255"/>
    </source>
</evidence>
<dbReference type="Gene3D" id="3.40.50.720">
    <property type="entry name" value="NAD(P)-binding Rossmann-like Domain"/>
    <property type="match status" value="1"/>
</dbReference>
<keyword evidence="7" id="KW-0644">Prostaglandin metabolism</keyword>
<dbReference type="Proteomes" id="UP001162164">
    <property type="component" value="Unassembled WGS sequence"/>
</dbReference>
<comment type="catalytic activity">
    <reaction evidence="19">
        <text>octanal + NADP(+) = (2E)-octenal + NADPH + H(+)</text>
        <dbReference type="Rhea" id="RHEA:50780"/>
        <dbReference type="ChEBI" id="CHEBI:15378"/>
        <dbReference type="ChEBI" id="CHEBI:17935"/>
        <dbReference type="ChEBI" id="CHEBI:57783"/>
        <dbReference type="ChEBI" id="CHEBI:58349"/>
        <dbReference type="ChEBI" id="CHEBI:61748"/>
    </reaction>
    <physiologicalReaction direction="right-to-left" evidence="19">
        <dbReference type="Rhea" id="RHEA:50782"/>
    </physiologicalReaction>
</comment>
<evidence type="ECO:0000256" key="28">
    <source>
        <dbReference type="ARBA" id="ARBA00048591"/>
    </source>
</evidence>
<dbReference type="EMBL" id="JAPWTJ010000128">
    <property type="protein sequence ID" value="KAJ8982378.1"/>
    <property type="molecule type" value="Genomic_DNA"/>
</dbReference>
<evidence type="ECO:0000256" key="10">
    <source>
        <dbReference type="ARBA" id="ARBA00022857"/>
    </source>
</evidence>
<comment type="catalytic activity">
    <reaction evidence="20">
        <text>decanal + NADP(+) = (2E)-decenal + NADPH + H(+)</text>
        <dbReference type="Rhea" id="RHEA:50612"/>
        <dbReference type="ChEBI" id="CHEBI:15378"/>
        <dbReference type="ChEBI" id="CHEBI:31457"/>
        <dbReference type="ChEBI" id="CHEBI:57783"/>
        <dbReference type="ChEBI" id="CHEBI:58349"/>
        <dbReference type="ChEBI" id="CHEBI:133455"/>
    </reaction>
    <physiologicalReaction direction="right-to-left" evidence="20">
        <dbReference type="Rhea" id="RHEA:50614"/>
    </physiologicalReaction>
</comment>
<dbReference type="EC" id="1.3.1.48" evidence="4"/>
<dbReference type="InterPro" id="IPR036291">
    <property type="entry name" value="NAD(P)-bd_dom_sf"/>
</dbReference>
<name>A0ABQ9JWH2_9CUCU</name>
<reference evidence="36" key="1">
    <citation type="journal article" date="2023" name="Insect Mol. Biol.">
        <title>Genome sequencing provides insights into the evolution of gene families encoding plant cell wall-degrading enzymes in longhorned beetles.</title>
        <authorList>
            <person name="Shin N.R."/>
            <person name="Okamura Y."/>
            <person name="Kirsch R."/>
            <person name="Pauchet Y."/>
        </authorList>
    </citation>
    <scope>NUCLEOTIDE SEQUENCE</scope>
    <source>
        <strain evidence="36">MMC_N1</strain>
    </source>
</reference>
<evidence type="ECO:0000256" key="11">
    <source>
        <dbReference type="ARBA" id="ARBA00022990"/>
    </source>
</evidence>
<evidence type="ECO:0000313" key="37">
    <source>
        <dbReference type="Proteomes" id="UP001162164"/>
    </source>
</evidence>
<evidence type="ECO:0000256" key="14">
    <source>
        <dbReference type="ARBA" id="ARBA00023278"/>
    </source>
</evidence>
<keyword evidence="14" id="KW-0379">Hydroxylation</keyword>
<protein>
    <recommendedName>
        <fullName evidence="6">Prostaglandin reductase 1</fullName>
        <ecNumber evidence="4">1.3.1.48</ecNumber>
        <ecNumber evidence="5">1.3.1.74</ecNumber>
    </recommendedName>
    <alternativeName>
        <fullName evidence="18">15-oxoprostaglandin 13-reductase</fullName>
    </alternativeName>
    <alternativeName>
        <fullName evidence="16">Dithiolethione-inducible gene 1 protein</fullName>
    </alternativeName>
    <alternativeName>
        <fullName evidence="15">Leukotriene B4 12-hydroxydehydrogenase</fullName>
    </alternativeName>
    <alternativeName>
        <fullName evidence="17">NAD(P)H-dependent alkenal/one oxidoreductase</fullName>
    </alternativeName>
</protein>
<evidence type="ECO:0000256" key="7">
    <source>
        <dbReference type="ARBA" id="ARBA00022501"/>
    </source>
</evidence>
<dbReference type="EC" id="1.3.1.74" evidence="5"/>
<comment type="catalytic activity">
    <reaction evidence="29">
        <text>6-trans-leukotriene B4 + NADP(+) = 12-oxo-(5S)-hydroxy-(6E,8E,10E,14Z)-eicosatetraenoate + NADPH + H(+)</text>
        <dbReference type="Rhea" id="RHEA:51204"/>
        <dbReference type="ChEBI" id="CHEBI:15378"/>
        <dbReference type="ChEBI" id="CHEBI:57783"/>
        <dbReference type="ChEBI" id="CHEBI:58349"/>
        <dbReference type="ChEBI" id="CHEBI:90723"/>
        <dbReference type="ChEBI" id="CHEBI:133974"/>
    </reaction>
    <physiologicalReaction direction="left-to-right" evidence="29">
        <dbReference type="Rhea" id="RHEA:51205"/>
    </physiologicalReaction>
</comment>
<evidence type="ECO:0000256" key="3">
    <source>
        <dbReference type="ARBA" id="ARBA00011852"/>
    </source>
</evidence>
<proteinExistence type="inferred from homology"/>
<evidence type="ECO:0000256" key="21">
    <source>
        <dbReference type="ARBA" id="ARBA00047742"/>
    </source>
</evidence>
<evidence type="ECO:0000256" key="22">
    <source>
        <dbReference type="ARBA" id="ARBA00047871"/>
    </source>
</evidence>
<dbReference type="InterPro" id="IPR041694">
    <property type="entry name" value="ADH_N_2"/>
</dbReference>
<evidence type="ECO:0000256" key="6">
    <source>
        <dbReference type="ARBA" id="ARBA00020651"/>
    </source>
</evidence>
<comment type="catalytic activity">
    <reaction evidence="21">
        <text>pentan-2-one + NADP(+) = (E)-pent-3-en-2-one + NADPH + H(+)</text>
        <dbReference type="Rhea" id="RHEA:50788"/>
        <dbReference type="ChEBI" id="CHEBI:15378"/>
        <dbReference type="ChEBI" id="CHEBI:16472"/>
        <dbReference type="ChEBI" id="CHEBI:57783"/>
        <dbReference type="ChEBI" id="CHEBI:58349"/>
        <dbReference type="ChEBI" id="CHEBI:145276"/>
    </reaction>
    <physiologicalReaction direction="right-to-left" evidence="21">
        <dbReference type="Rhea" id="RHEA:50790"/>
    </physiologicalReaction>
</comment>
<evidence type="ECO:0000256" key="24">
    <source>
        <dbReference type="ARBA" id="ARBA00047903"/>
    </source>
</evidence>
<evidence type="ECO:0000256" key="30">
    <source>
        <dbReference type="ARBA" id="ARBA00049068"/>
    </source>
</evidence>
<organism evidence="36 37">
    <name type="scientific">Molorchus minor</name>
    <dbReference type="NCBI Taxonomy" id="1323400"/>
    <lineage>
        <taxon>Eukaryota</taxon>
        <taxon>Metazoa</taxon>
        <taxon>Ecdysozoa</taxon>
        <taxon>Arthropoda</taxon>
        <taxon>Hexapoda</taxon>
        <taxon>Insecta</taxon>
        <taxon>Pterygota</taxon>
        <taxon>Neoptera</taxon>
        <taxon>Endopterygota</taxon>
        <taxon>Coleoptera</taxon>
        <taxon>Polyphaga</taxon>
        <taxon>Cucujiformia</taxon>
        <taxon>Chrysomeloidea</taxon>
        <taxon>Cerambycidae</taxon>
        <taxon>Lamiinae</taxon>
        <taxon>Monochamini</taxon>
        <taxon>Molorchus</taxon>
    </lineage>
</organism>
<evidence type="ECO:0000256" key="9">
    <source>
        <dbReference type="ARBA" id="ARBA00022832"/>
    </source>
</evidence>
<evidence type="ECO:0000256" key="12">
    <source>
        <dbReference type="ARBA" id="ARBA00023002"/>
    </source>
</evidence>